<dbReference type="Pfam" id="PF00059">
    <property type="entry name" value="Lectin_C"/>
    <property type="match status" value="2"/>
</dbReference>
<dbReference type="SUPFAM" id="SSF56436">
    <property type="entry name" value="C-type lectin-like"/>
    <property type="match status" value="4"/>
</dbReference>
<keyword evidence="4" id="KW-0245">EGF-like domain</keyword>
<evidence type="ECO:0000256" key="6">
    <source>
        <dbReference type="ARBA" id="ARBA00022737"/>
    </source>
</evidence>
<dbReference type="SUPFAM" id="SSF49265">
    <property type="entry name" value="Fibronectin type III"/>
    <property type="match status" value="5"/>
</dbReference>
<dbReference type="Gene3D" id="2.60.40.10">
    <property type="entry name" value="Immunoglobulins"/>
    <property type="match status" value="9"/>
</dbReference>
<dbReference type="Gene3D" id="3.10.100.10">
    <property type="entry name" value="Mannose-Binding Protein A, subunit A"/>
    <property type="match status" value="3"/>
</dbReference>
<dbReference type="InterPro" id="IPR000998">
    <property type="entry name" value="MAM_dom"/>
</dbReference>
<sequence>MLRFVAKTWHNKICMRTEVYGCPPDNPIFVVYTQTASAGKNVTIKGKYRYCADCECPGCLKSLWMRVFGQDLLVAAYFSYDCQYHEFEVTLKASIVPGRHKIYMGGSESGNLITDKNLVDERFVGTVTVEQEFSSCLDLLLSGQTKSGVYKIEPDSQKAFEVYCVEAVEKCRSFNADLLSVRDATENQWIVNNILKNQSISRVHLGIYNMTRWTDGDCGSLKHVLCKREKMNYNAAEGYCRDIGYNIVKINSKTKNEYVANVIKSLTMNDDWISPYIGLRRSGAEFVWYDRTRLSLDNWQAGEPSEADNDCVKMDATGLWKDASCSLDKAVVCEKDYSPEKKPVDCLELLMSGSVRSGVYTIDPDGEGSITVYCDQENFGGGWTILMRRYSSHTNFHNNWEKYKLGFGEISNEFWLGNDFIHKLTRVSKEVLFDLKSNADDKTFVHYKTFKVADESDSYRLTIGDYQTSPAGDAMADQNNMLFSTKFRDNDDKVNIHCAYKDRGGWWYSSCGSARLNSQYGETSANRKLQWKTWTNNVVINEAEIKIRSKSVVSCTDHFCYYLTSKQLSWTEAIKECRKFNADLVSIHGEVDQQWIITNILTPQSLDEIYIGLGMKSTGNWTDGSRVSFSKIASAISSDKCVILKQDGSWDMVDCTQPKRVVCKRGKFCFKGDCYVVNTALHDSRSVGEDYCQSIGFNLVKISNEQENRYVGDVIRQSSADNTFYTCFIGLSLVNKRHVWSDSTMLQYSSWGAGEPLMGNESHVLFRSDNMWIDVTAQTFYPFCEKGPIVNSCTQVRRHGRKESGFYSVSAGGIKQFMVYCDLSSDDDPWTVIQRRLHGSALADYHSKSWTDYKDGFKSDEMNFWLGNKYIHELTKTPQKLKIVITTEEFNVYEAVYEGLTVGDEASGFEINFGSYSGTAGDSFSKHRGMRFSAVDQNITNTSCTTKHPGGWWFADCLDSNLNGKFETASNQNETIFWRTINEKIAKTEMKIQPYDNKVSNTKFSGIIRTANASLGVSFTSDTTEIKVETSSEEWTTRVPSPGPFPTHVAITWDENQKLRYYENGSLRAESASAELSGSNNEETSMSVYREYVWLNELKLWNSVLPEFSAKNQHETRNFTFEEVGYLWTFENSSLPYSWQTSSNCTPSELTGPCGDHTYLTSLGTFVFVEASRPAELNDRAVMTSPNLPGSYRCLKFWVHKLGEKFGSLNIHFSTNTSTISTLDVPALNVGGSHGNRWKYMQVDVDVTNVFRIVIEANRGDGSKADIAVDDLMLTTTSCEKECYPPCIIGEKCDPLSLVCVYEGHYDHRWRLDSLTIIDEKDSKLGVISGDVQLQSDGVIENCTVLRGNGRIEFREIKRRFYKEWCYPYHTLSFWLKYEEMDSQNIISFGELVKITQTAQTPKEHLSVEVKTAHWKCSTFFFVPSDVWSHVIVSVKAWEGVVLVYLDGSIVANTSRFLCTDHAVQNYNVNSLTAGDGGNVNFALDDVRLLFDAPEISETVNSYKSRTGFRQIIFIQAEVATETWSDELLDDESENYKQLSEMIKTKIMETFQNRSKIKDVVVDRFTQGSVIADINIIYDKVTFQDILLVEEAIYLNNTFSGLNVQSYEFNSTSVPNVSPTILTCISPNLTTIYLNWTEVTSLDLNGIFQGYKILYRITERSAYTEYTGRVSYGNKTEIFLYDLEMYTNYSVRVLAFTLSGDGFISDSVTVMTLDGVPETPNVTMTNVSSTSLYANWTMLPNATKFYKQLQGYHILYWKQSEEDNIFNLTQFKNDVVLKNLEIWTFYCFNVTAFTYGNIGTTSETQCARTSEDAPEEPPNDITVRNRNVTAIELSWLPPNESAINGILRYYNLSYRILNDSSSDITSLTLESSKLTHAITGLSGLTLVQINISAVTVASGPAHTIMALTDEGVPLIAPNLTSTNVSSSSYKVNWTRIPKIFHNGILLGFHLYFWKQIDGDESARNITYTQDVRLEQFLGVSKWTIFCAQVAGFTAVGDGPRSTVECTRTFEDAPEAPPSDLKATDVTSSTIDLGWSPPPSNLVPGIIRQYNLTYRNLNYTDERFTEEHFEPSVTSFTMENLIGLTLYEVNVTATTVLPGPWATLYVLTLERVPAIVPTNATWLNTSSTSLQVDWSRIPKSLVNGILLGYRIFIWKESEGPASSWNVTVPSANNTLEIADLEKYTRYCGQMEAFTRVGVGPRSLVECMRTSEDAVEIAPGVSNVSNITWNECHLSWEPVVNSSFIPGILRAYRVTYRIIDPRFDQSNTTFLVDSQFNSTVVTGLIGFVDYQIMVNGYTIKDGPVSISYFKTKEGVPTSPPTRFLSTDVTITTITIGWEEIPLPERHGIITGYELTYKKTTARSKRDVEKTLTFDADTHTAFLFKLVAYTNYTITLRGRTSIGYGVKGEIIIETLQGAPSIAPKGFAGVNFTGPTSIFLSWGSLSQEKLQGKLSAYEVRYQAFSVADEELLEPPPEQVEIVHGNSVTFTGLSTYTTYKVSVAAISGGGKGVTSRLLYVATCRCHKTLNTNFWNYQPYVNISGRNTDRGFFPYLLDMVTLYCCQTCLEHGTTDIDYFHDGEGRPAEKVSDIDVKTNLTLNIDYSFPVYGFFGQTAYSKYYGYASVVEVVGTVFFTRKPGSSPGEGNFLLASILAIMPFLAIAIIFAYIAGVIIWVLERRSNQDEFPPTFIRGVPSGFWWAYITMTTVGYGDKTARTLPGRIFAVVWVLTGLVIGSLLIGSIASAFTSITSTPEDSVKMLYGAKVAALHDSPDHRLGVRRSAQVNKLKKYWSVEDVRRALLSKKVDGMLIDSYVADSRRSLFSDLSIKQVIDLSSSYGVVMGRDASKIRKCTNKFWKENAATRIKFINKNLKPVVATEVSPAEVFGDSLSHEADMYKLTLNICLILLFVGTICGCIYEFRRRKKRATKVKPEDPPDITNDLKQEVYQFLEKMNNHITETKAKHRQQIITLSKWKRKNKKQSDKYIEEGEYVSTEMTPNPS</sequence>
<evidence type="ECO:0000256" key="7">
    <source>
        <dbReference type="ARBA" id="ARBA00022989"/>
    </source>
</evidence>
<keyword evidence="9" id="KW-1015">Disulfide bond</keyword>
<dbReference type="Pfam" id="PF00520">
    <property type="entry name" value="Ion_trans"/>
    <property type="match status" value="1"/>
</dbReference>
<dbReference type="CDD" id="cd00063">
    <property type="entry name" value="FN3"/>
    <property type="match status" value="8"/>
</dbReference>
<dbReference type="PANTHER" id="PTHR19143">
    <property type="entry name" value="FIBRINOGEN/TENASCIN/ANGIOPOEITIN"/>
    <property type="match status" value="1"/>
</dbReference>
<comment type="subcellular location">
    <subcellularLocation>
        <location evidence="1">Membrane</location>
        <topology evidence="1">Multi-pass membrane protein</topology>
    </subcellularLocation>
    <subcellularLocation>
        <location evidence="2">Secreted</location>
        <location evidence="2">Extracellular space</location>
        <location evidence="2">Extracellular matrix</location>
    </subcellularLocation>
</comment>
<dbReference type="SUPFAM" id="SSF53850">
    <property type="entry name" value="Periplasmic binding protein-like II"/>
    <property type="match status" value="1"/>
</dbReference>
<dbReference type="Pfam" id="PF01390">
    <property type="entry name" value="SEA"/>
    <property type="match status" value="1"/>
</dbReference>
<dbReference type="InterPro" id="IPR001304">
    <property type="entry name" value="C-type_lectin-like"/>
</dbReference>
<dbReference type="EMBL" id="CACRXK020001522">
    <property type="protein sequence ID" value="CAB3989629.1"/>
    <property type="molecule type" value="Genomic_DNA"/>
</dbReference>
<reference evidence="10" key="1">
    <citation type="submission" date="2020-04" db="EMBL/GenBank/DDBJ databases">
        <authorList>
            <person name="Alioto T."/>
            <person name="Alioto T."/>
            <person name="Gomez Garrido J."/>
        </authorList>
    </citation>
    <scope>NUCLEOTIDE SEQUENCE</scope>
    <source>
        <strain evidence="10">A484AB</strain>
    </source>
</reference>
<dbReference type="InterPro" id="IPR005821">
    <property type="entry name" value="Ion_trans_dom"/>
</dbReference>
<keyword evidence="3" id="KW-0964">Secreted</keyword>
<dbReference type="CDD" id="cd06263">
    <property type="entry name" value="MAM"/>
    <property type="match status" value="1"/>
</dbReference>
<dbReference type="PROSITE" id="PS51406">
    <property type="entry name" value="FIBRINOGEN_C_2"/>
    <property type="match status" value="2"/>
</dbReference>
<dbReference type="InterPro" id="IPR013320">
    <property type="entry name" value="ConA-like_dom_sf"/>
</dbReference>
<dbReference type="Pfam" id="PF09294">
    <property type="entry name" value="Interfer-bind"/>
    <property type="match status" value="1"/>
</dbReference>
<dbReference type="PROSITE" id="PS50853">
    <property type="entry name" value="FN3"/>
    <property type="match status" value="9"/>
</dbReference>
<dbReference type="InterPro" id="IPR018378">
    <property type="entry name" value="C-type_lectin_CS"/>
</dbReference>
<dbReference type="OrthoDB" id="5963220at2759"/>
<evidence type="ECO:0000256" key="8">
    <source>
        <dbReference type="ARBA" id="ARBA00023136"/>
    </source>
</evidence>
<dbReference type="InterPro" id="IPR014716">
    <property type="entry name" value="Fibrinogen_a/b/g_C_1"/>
</dbReference>
<dbReference type="SMART" id="SM00060">
    <property type="entry name" value="FN3"/>
    <property type="match status" value="9"/>
</dbReference>
<organism evidence="10 11">
    <name type="scientific">Paramuricea clavata</name>
    <name type="common">Red gorgonian</name>
    <name type="synonym">Violescent sea-whip</name>
    <dbReference type="NCBI Taxonomy" id="317549"/>
    <lineage>
        <taxon>Eukaryota</taxon>
        <taxon>Metazoa</taxon>
        <taxon>Cnidaria</taxon>
        <taxon>Anthozoa</taxon>
        <taxon>Octocorallia</taxon>
        <taxon>Malacalcyonacea</taxon>
        <taxon>Plexauridae</taxon>
        <taxon>Paramuricea</taxon>
    </lineage>
</organism>
<proteinExistence type="predicted"/>
<evidence type="ECO:0000256" key="3">
    <source>
        <dbReference type="ARBA" id="ARBA00022530"/>
    </source>
</evidence>
<dbReference type="InterPro" id="IPR050373">
    <property type="entry name" value="Fibrinogen_C-term_domain"/>
</dbReference>
<dbReference type="InterPro" id="IPR036056">
    <property type="entry name" value="Fibrinogen-like_C"/>
</dbReference>
<dbReference type="InterPro" id="IPR020837">
    <property type="entry name" value="Fibrinogen_CS"/>
</dbReference>
<dbReference type="GO" id="GO:0005615">
    <property type="term" value="C:extracellular space"/>
    <property type="evidence" value="ECO:0007669"/>
    <property type="project" value="TreeGrafter"/>
</dbReference>
<dbReference type="InterPro" id="IPR015373">
    <property type="entry name" value="Interferon/interleukin_rcp_dom"/>
</dbReference>
<name>A0A6S7GJ94_PARCT</name>
<dbReference type="Proteomes" id="UP001152795">
    <property type="component" value="Unassembled WGS sequence"/>
</dbReference>
<comment type="caution">
    <text evidence="10">The sequence shown here is derived from an EMBL/GenBank/DDBJ whole genome shotgun (WGS) entry which is preliminary data.</text>
</comment>
<accession>A0A6S7GJ94</accession>
<keyword evidence="11" id="KW-1185">Reference proteome</keyword>
<dbReference type="Pfam" id="PF00147">
    <property type="entry name" value="Fibrinogen_C"/>
    <property type="match status" value="2"/>
</dbReference>
<dbReference type="InterPro" id="IPR002181">
    <property type="entry name" value="Fibrinogen_a/b/g_C_dom"/>
</dbReference>
<dbReference type="InterPro" id="IPR000082">
    <property type="entry name" value="SEA_dom"/>
</dbReference>
<dbReference type="GO" id="GO:0005216">
    <property type="term" value="F:monoatomic ion channel activity"/>
    <property type="evidence" value="ECO:0007669"/>
    <property type="project" value="InterPro"/>
</dbReference>
<keyword evidence="5" id="KW-0812">Transmembrane</keyword>
<dbReference type="PRINTS" id="PR00169">
    <property type="entry name" value="KCHANNEL"/>
</dbReference>
<dbReference type="PROSITE" id="PS50041">
    <property type="entry name" value="C_TYPE_LECTIN_2"/>
    <property type="match status" value="3"/>
</dbReference>
<evidence type="ECO:0000256" key="9">
    <source>
        <dbReference type="ARBA" id="ARBA00023157"/>
    </source>
</evidence>
<keyword evidence="8" id="KW-0472">Membrane</keyword>
<dbReference type="CDD" id="cd00087">
    <property type="entry name" value="FReD"/>
    <property type="match status" value="1"/>
</dbReference>
<dbReference type="SMART" id="SM00034">
    <property type="entry name" value="CLECT"/>
    <property type="match status" value="3"/>
</dbReference>
<evidence type="ECO:0000256" key="1">
    <source>
        <dbReference type="ARBA" id="ARBA00004141"/>
    </source>
</evidence>
<evidence type="ECO:0000313" key="10">
    <source>
        <dbReference type="EMBL" id="CAB3989629.1"/>
    </source>
</evidence>
<dbReference type="InterPro" id="IPR013783">
    <property type="entry name" value="Ig-like_fold"/>
</dbReference>
<evidence type="ECO:0000256" key="2">
    <source>
        <dbReference type="ARBA" id="ARBA00004498"/>
    </source>
</evidence>
<dbReference type="SUPFAM" id="SSF49899">
    <property type="entry name" value="Concanavalin A-like lectins/glucanases"/>
    <property type="match status" value="2"/>
</dbReference>
<keyword evidence="7" id="KW-1133">Transmembrane helix</keyword>
<dbReference type="SMART" id="SM00186">
    <property type="entry name" value="FBG"/>
    <property type="match status" value="2"/>
</dbReference>
<dbReference type="PROSITE" id="PS00615">
    <property type="entry name" value="C_TYPE_LECTIN_1"/>
    <property type="match status" value="1"/>
</dbReference>
<dbReference type="Gene3D" id="2.60.120.200">
    <property type="match status" value="2"/>
</dbReference>
<dbReference type="Gene3D" id="1.10.287.70">
    <property type="match status" value="1"/>
</dbReference>
<evidence type="ECO:0000256" key="5">
    <source>
        <dbReference type="ARBA" id="ARBA00022692"/>
    </source>
</evidence>
<dbReference type="PROSITE" id="PS00514">
    <property type="entry name" value="FIBRINOGEN_C_1"/>
    <property type="match status" value="1"/>
</dbReference>
<dbReference type="InterPro" id="IPR016186">
    <property type="entry name" value="C-type_lectin-like/link_sf"/>
</dbReference>
<dbReference type="SMART" id="SM00137">
    <property type="entry name" value="MAM"/>
    <property type="match status" value="1"/>
</dbReference>
<dbReference type="Gene3D" id="3.90.215.10">
    <property type="entry name" value="Gamma Fibrinogen, chain A, domain 1"/>
    <property type="match status" value="3"/>
</dbReference>
<dbReference type="PROSITE" id="PS50060">
    <property type="entry name" value="MAM_2"/>
    <property type="match status" value="1"/>
</dbReference>
<dbReference type="SUPFAM" id="SSF56496">
    <property type="entry name" value="Fibrinogen C-terminal domain-like"/>
    <property type="match status" value="2"/>
</dbReference>
<keyword evidence="3" id="KW-0272">Extracellular matrix</keyword>
<gene>
    <name evidence="10" type="ORF">PACLA_8A014667</name>
</gene>
<dbReference type="GO" id="GO:0016020">
    <property type="term" value="C:membrane"/>
    <property type="evidence" value="ECO:0007669"/>
    <property type="project" value="UniProtKB-SubCell"/>
</dbReference>
<dbReference type="InterPro" id="IPR036116">
    <property type="entry name" value="FN3_sf"/>
</dbReference>
<dbReference type="Pfam" id="PF00041">
    <property type="entry name" value="fn3"/>
    <property type="match status" value="5"/>
</dbReference>
<protein>
    <submittedName>
        <fullName evidence="10">Phosphatidylinositol phosphatase PTPRQ-like</fullName>
    </submittedName>
</protein>
<dbReference type="Pfam" id="PF00629">
    <property type="entry name" value="MAM"/>
    <property type="match status" value="1"/>
</dbReference>
<dbReference type="InterPro" id="IPR016187">
    <property type="entry name" value="CTDL_fold"/>
</dbReference>
<dbReference type="CDD" id="cd00037">
    <property type="entry name" value="CLECT"/>
    <property type="match status" value="2"/>
</dbReference>
<evidence type="ECO:0000313" key="11">
    <source>
        <dbReference type="Proteomes" id="UP001152795"/>
    </source>
</evidence>
<dbReference type="NCBIfam" id="NF040941">
    <property type="entry name" value="GGGWT_bact"/>
    <property type="match status" value="1"/>
</dbReference>
<evidence type="ECO:0000256" key="4">
    <source>
        <dbReference type="ARBA" id="ARBA00022536"/>
    </source>
</evidence>
<keyword evidence="6" id="KW-0677">Repeat</keyword>
<dbReference type="FunFam" id="2.60.40.10:FF:000028">
    <property type="entry name" value="Neuronal cell adhesion molecule"/>
    <property type="match status" value="1"/>
</dbReference>
<dbReference type="InterPro" id="IPR003961">
    <property type="entry name" value="FN3_dom"/>
</dbReference>
<dbReference type="SUPFAM" id="SSF81324">
    <property type="entry name" value="Voltage-gated potassium channels"/>
    <property type="match status" value="1"/>
</dbReference>